<evidence type="ECO:0000313" key="2">
    <source>
        <dbReference type="EMBL" id="RPF56684.1"/>
    </source>
</evidence>
<keyword evidence="3" id="KW-1185">Reference proteome</keyword>
<accession>A0A3N5BG27</accession>
<protein>
    <submittedName>
        <fullName evidence="2">Uncharacterized protein</fullName>
    </submittedName>
</protein>
<organism evidence="2 3">
    <name type="scientific">Abyssicoccus albus</name>
    <dbReference type="NCBI Taxonomy" id="1817405"/>
    <lineage>
        <taxon>Bacteria</taxon>
        <taxon>Bacillati</taxon>
        <taxon>Bacillota</taxon>
        <taxon>Bacilli</taxon>
        <taxon>Bacillales</taxon>
        <taxon>Abyssicoccaceae</taxon>
    </lineage>
</organism>
<sequence>MNKHTGLILYIVILVAFIGAMYLIMNTTIQNQYNDDRGVLLIDKNLQDRNDKLDEMKEIYDQKDWTGASKEEIAKHFGVPKNIKYEEIHYGNEDFSITFELDYMDQVKTHQFKHHEYHHTQ</sequence>
<feature type="transmembrane region" description="Helical" evidence="1">
    <location>
        <begin position="7"/>
        <end position="25"/>
    </location>
</feature>
<gene>
    <name evidence="2" type="ORF">EDD62_1338</name>
</gene>
<dbReference type="Proteomes" id="UP000277108">
    <property type="component" value="Unassembled WGS sequence"/>
</dbReference>
<keyword evidence="1" id="KW-0812">Transmembrane</keyword>
<reference evidence="2 3" key="1">
    <citation type="submission" date="2018-11" db="EMBL/GenBank/DDBJ databases">
        <title>Genomic Encyclopedia of Type Strains, Phase IV (KMG-IV): sequencing the most valuable type-strain genomes for metagenomic binning, comparative biology and taxonomic classification.</title>
        <authorList>
            <person name="Goeker M."/>
        </authorList>
    </citation>
    <scope>NUCLEOTIDE SEQUENCE [LARGE SCALE GENOMIC DNA]</scope>
    <source>
        <strain evidence="2 3">DSM 29158</strain>
    </source>
</reference>
<dbReference type="RefSeq" id="WP_123808012.1">
    <property type="nucleotide sequence ID" value="NZ_RKRK01000003.1"/>
</dbReference>
<evidence type="ECO:0000313" key="3">
    <source>
        <dbReference type="Proteomes" id="UP000277108"/>
    </source>
</evidence>
<evidence type="ECO:0000256" key="1">
    <source>
        <dbReference type="SAM" id="Phobius"/>
    </source>
</evidence>
<comment type="caution">
    <text evidence="2">The sequence shown here is derived from an EMBL/GenBank/DDBJ whole genome shotgun (WGS) entry which is preliminary data.</text>
</comment>
<keyword evidence="1" id="KW-1133">Transmembrane helix</keyword>
<keyword evidence="1" id="KW-0472">Membrane</keyword>
<dbReference type="AlphaFoldDB" id="A0A3N5BG27"/>
<dbReference type="EMBL" id="RKRK01000003">
    <property type="protein sequence ID" value="RPF56684.1"/>
    <property type="molecule type" value="Genomic_DNA"/>
</dbReference>
<proteinExistence type="predicted"/>
<name>A0A3N5BG27_9BACL</name>